<dbReference type="SMART" id="SM00345">
    <property type="entry name" value="HTH_GNTR"/>
    <property type="match status" value="1"/>
</dbReference>
<dbReference type="InterPro" id="IPR036388">
    <property type="entry name" value="WH-like_DNA-bd_sf"/>
</dbReference>
<dbReference type="Pfam" id="PF07729">
    <property type="entry name" value="FCD"/>
    <property type="match status" value="1"/>
</dbReference>
<dbReference type="EMBL" id="JANX01000136">
    <property type="protein sequence ID" value="KGM33935.1"/>
    <property type="molecule type" value="Genomic_DNA"/>
</dbReference>
<name>A0A0A0D781_9PROT</name>
<dbReference type="PANTHER" id="PTHR43537:SF44">
    <property type="entry name" value="GNTR FAMILY REGULATORY PROTEIN"/>
    <property type="match status" value="1"/>
</dbReference>
<dbReference type="PRINTS" id="PR00035">
    <property type="entry name" value="HTHGNTR"/>
</dbReference>
<organism evidence="5 6">
    <name type="scientific">Inquilinus limosus MP06</name>
    <dbReference type="NCBI Taxonomy" id="1398085"/>
    <lineage>
        <taxon>Bacteria</taxon>
        <taxon>Pseudomonadati</taxon>
        <taxon>Pseudomonadota</taxon>
        <taxon>Alphaproteobacteria</taxon>
        <taxon>Rhodospirillales</taxon>
        <taxon>Rhodospirillaceae</taxon>
        <taxon>Inquilinus</taxon>
    </lineage>
</organism>
<dbReference type="GO" id="GO:0003700">
    <property type="term" value="F:DNA-binding transcription factor activity"/>
    <property type="evidence" value="ECO:0007669"/>
    <property type="project" value="InterPro"/>
</dbReference>
<evidence type="ECO:0000313" key="5">
    <source>
        <dbReference type="EMBL" id="KGM33935.1"/>
    </source>
</evidence>
<dbReference type="Proteomes" id="UP000029995">
    <property type="component" value="Unassembled WGS sequence"/>
</dbReference>
<reference evidence="5 6" key="1">
    <citation type="submission" date="2014-01" db="EMBL/GenBank/DDBJ databases">
        <title>Genome sequence determination for a cystic fibrosis isolate, Inquilinus limosus.</title>
        <authorList>
            <person name="Pino M."/>
            <person name="Di Conza J."/>
            <person name="Gutkind G."/>
        </authorList>
    </citation>
    <scope>NUCLEOTIDE SEQUENCE [LARGE SCALE GENOMIC DNA]</scope>
    <source>
        <strain evidence="5 6">MP06</strain>
    </source>
</reference>
<dbReference type="PANTHER" id="PTHR43537">
    <property type="entry name" value="TRANSCRIPTIONAL REGULATOR, GNTR FAMILY"/>
    <property type="match status" value="1"/>
</dbReference>
<dbReference type="AlphaFoldDB" id="A0A0A0D781"/>
<sequence length="244" mass="26894">MLEREMVLVGTMSAQVSNSLGMRIVSGEFRPNDSLPIESELCQTYGVSRTTLREAIKSLAGKRLIEVSPKTGTRVLPFGEWNLLDRDVLAWRLQAQFDAKIVEDIFEMRMCFEPRASYLAARDGTAEDHAAIERHFRQLARAYEEKQPVKVSSEAALEFHLAIITASHNGLFVTIGAAVKSALRVSSEMQQRHATTPSEDVALHDAVRTAILGREPEAAAAAMARLLEASHARLLPLTTEPKGA</sequence>
<keyword evidence="3" id="KW-0804">Transcription</keyword>
<evidence type="ECO:0000313" key="6">
    <source>
        <dbReference type="Proteomes" id="UP000029995"/>
    </source>
</evidence>
<dbReference type="InterPro" id="IPR000524">
    <property type="entry name" value="Tscrpt_reg_HTH_GntR"/>
</dbReference>
<dbReference type="CDD" id="cd07377">
    <property type="entry name" value="WHTH_GntR"/>
    <property type="match status" value="1"/>
</dbReference>
<dbReference type="SUPFAM" id="SSF46785">
    <property type="entry name" value="Winged helix' DNA-binding domain"/>
    <property type="match status" value="1"/>
</dbReference>
<dbReference type="Pfam" id="PF00392">
    <property type="entry name" value="GntR"/>
    <property type="match status" value="1"/>
</dbReference>
<dbReference type="SUPFAM" id="SSF48008">
    <property type="entry name" value="GntR ligand-binding domain-like"/>
    <property type="match status" value="1"/>
</dbReference>
<evidence type="ECO:0000259" key="4">
    <source>
        <dbReference type="PROSITE" id="PS50949"/>
    </source>
</evidence>
<evidence type="ECO:0000256" key="1">
    <source>
        <dbReference type="ARBA" id="ARBA00023015"/>
    </source>
</evidence>
<dbReference type="InterPro" id="IPR011711">
    <property type="entry name" value="GntR_C"/>
</dbReference>
<dbReference type="Gene3D" id="1.20.120.530">
    <property type="entry name" value="GntR ligand-binding domain-like"/>
    <property type="match status" value="1"/>
</dbReference>
<dbReference type="PROSITE" id="PS50949">
    <property type="entry name" value="HTH_GNTR"/>
    <property type="match status" value="1"/>
</dbReference>
<comment type="caution">
    <text evidence="5">The sequence shown here is derived from an EMBL/GenBank/DDBJ whole genome shotgun (WGS) entry which is preliminary data.</text>
</comment>
<keyword evidence="2" id="KW-0238">DNA-binding</keyword>
<dbReference type="RefSeq" id="WP_034836866.1">
    <property type="nucleotide sequence ID" value="NZ_JANX01000136.1"/>
</dbReference>
<dbReference type="InterPro" id="IPR036390">
    <property type="entry name" value="WH_DNA-bd_sf"/>
</dbReference>
<proteinExistence type="predicted"/>
<dbReference type="SMART" id="SM00895">
    <property type="entry name" value="FCD"/>
    <property type="match status" value="1"/>
</dbReference>
<dbReference type="GO" id="GO:0003677">
    <property type="term" value="F:DNA binding"/>
    <property type="evidence" value="ECO:0007669"/>
    <property type="project" value="UniProtKB-KW"/>
</dbReference>
<dbReference type="Gene3D" id="1.10.10.10">
    <property type="entry name" value="Winged helix-like DNA-binding domain superfamily/Winged helix DNA-binding domain"/>
    <property type="match status" value="1"/>
</dbReference>
<accession>A0A0A0D781</accession>
<protein>
    <submittedName>
        <fullName evidence="5">GntR family transcriptional regulator</fullName>
    </submittedName>
</protein>
<dbReference type="InterPro" id="IPR008920">
    <property type="entry name" value="TF_FadR/GntR_C"/>
</dbReference>
<evidence type="ECO:0000256" key="2">
    <source>
        <dbReference type="ARBA" id="ARBA00023125"/>
    </source>
</evidence>
<keyword evidence="1" id="KW-0805">Transcription regulation</keyword>
<feature type="domain" description="HTH gntR-type" evidence="4">
    <location>
        <begin position="10"/>
        <end position="78"/>
    </location>
</feature>
<gene>
    <name evidence="5" type="ORF">P409_13075</name>
</gene>
<evidence type="ECO:0000256" key="3">
    <source>
        <dbReference type="ARBA" id="ARBA00023163"/>
    </source>
</evidence>